<dbReference type="EMBL" id="LECW02000016">
    <property type="protein sequence ID" value="KRT93769.1"/>
    <property type="molecule type" value="Genomic_DNA"/>
</dbReference>
<evidence type="ECO:0000313" key="3">
    <source>
        <dbReference type="EMBL" id="MEC0487334.1"/>
    </source>
</evidence>
<evidence type="ECO:0000259" key="1">
    <source>
        <dbReference type="Pfam" id="PF09642"/>
    </source>
</evidence>
<gene>
    <name evidence="2" type="ORF">AB447_216805</name>
    <name evidence="3" type="ORF">P8828_21510</name>
</gene>
<comment type="caution">
    <text evidence="2">The sequence shown here is derived from an EMBL/GenBank/DDBJ whole genome shotgun (WGS) entry which is preliminary data.</text>
</comment>
<protein>
    <submittedName>
        <fullName evidence="3">YonK family protein</fullName>
    </submittedName>
</protein>
<dbReference type="STRING" id="1664069.BGLY_1958"/>
<organism evidence="2 4">
    <name type="scientific">Bacillus glycinifermentans</name>
    <dbReference type="NCBI Taxonomy" id="1664069"/>
    <lineage>
        <taxon>Bacteria</taxon>
        <taxon>Bacillati</taxon>
        <taxon>Bacillota</taxon>
        <taxon>Bacilli</taxon>
        <taxon>Bacillales</taxon>
        <taxon>Bacillaceae</taxon>
        <taxon>Bacillus</taxon>
    </lineage>
</organism>
<dbReference type="EMBL" id="JARRTL010000030">
    <property type="protein sequence ID" value="MEC0487334.1"/>
    <property type="molecule type" value="Genomic_DNA"/>
</dbReference>
<accession>A0A0T6BQ39</accession>
<name>A0A0T6BQ39_9BACI</name>
<dbReference type="Pfam" id="PF09642">
    <property type="entry name" value="YonK"/>
    <property type="match status" value="1"/>
</dbReference>
<dbReference type="InterPro" id="IPR018600">
    <property type="entry name" value="Phage_SP-beta_YonK"/>
</dbReference>
<dbReference type="OrthoDB" id="2907886at2"/>
<dbReference type="Proteomes" id="UP001341297">
    <property type="component" value="Unassembled WGS sequence"/>
</dbReference>
<dbReference type="AlphaFoldDB" id="A0A0T6BQ39"/>
<keyword evidence="5" id="KW-1185">Reference proteome</keyword>
<dbReference type="Proteomes" id="UP000036168">
    <property type="component" value="Unassembled WGS sequence"/>
</dbReference>
<reference evidence="2" key="2">
    <citation type="submission" date="2015-10" db="EMBL/GenBank/DDBJ databases">
        <authorList>
            <person name="Gilbert D.G."/>
        </authorList>
    </citation>
    <scope>NUCLEOTIDE SEQUENCE</scope>
    <source>
        <strain evidence="2">GO-13</strain>
    </source>
</reference>
<sequence length="67" mass="7834">MAKGRSSKKVNQVNLKGFLDMDSMEITEQTKEDEYTYDLKERLYEFNGKNVSITIKEENELPVKEAE</sequence>
<dbReference type="Gene3D" id="6.20.120.10">
    <property type="match status" value="1"/>
</dbReference>
<dbReference type="SUPFAM" id="SSF160570">
    <property type="entry name" value="YonK-like"/>
    <property type="match status" value="1"/>
</dbReference>
<reference evidence="2 4" key="1">
    <citation type="journal article" date="2015" name="Int. J. Syst. Evol. Microbiol.">
        <title>Bacillus glycinifermentans sp. nov., isolated from fermented soybean paste.</title>
        <authorList>
            <person name="Kim S.J."/>
            <person name="Dunlap C.A."/>
            <person name="Kwon S.W."/>
            <person name="Rooney A.P."/>
        </authorList>
    </citation>
    <scope>NUCLEOTIDE SEQUENCE [LARGE SCALE GENOMIC DNA]</scope>
    <source>
        <strain evidence="2 4">GO-13</strain>
    </source>
</reference>
<feature type="domain" description="Bacillus phage SPbeta YonK" evidence="1">
    <location>
        <begin position="8"/>
        <end position="64"/>
    </location>
</feature>
<dbReference type="RefSeq" id="WP_021837902.1">
    <property type="nucleotide sequence ID" value="NZ_JARRTL010000030.1"/>
</dbReference>
<dbReference type="InterPro" id="IPR037261">
    <property type="entry name" value="YonK_sf"/>
</dbReference>
<proteinExistence type="predicted"/>
<evidence type="ECO:0000313" key="4">
    <source>
        <dbReference type="Proteomes" id="UP000036168"/>
    </source>
</evidence>
<evidence type="ECO:0000313" key="5">
    <source>
        <dbReference type="Proteomes" id="UP001341297"/>
    </source>
</evidence>
<reference evidence="3 5" key="3">
    <citation type="submission" date="2023-03" db="EMBL/GenBank/DDBJ databases">
        <title>Agriculturally important microbes genome sequencing.</title>
        <authorList>
            <person name="Dunlap C."/>
        </authorList>
    </citation>
    <scope>NUCLEOTIDE SEQUENCE [LARGE SCALE GENOMIC DNA]</scope>
    <source>
        <strain evidence="3 5">CBP-3203</strain>
    </source>
</reference>
<evidence type="ECO:0000313" key="2">
    <source>
        <dbReference type="EMBL" id="KRT93769.1"/>
    </source>
</evidence>